<evidence type="ECO:0000313" key="10">
    <source>
        <dbReference type="Proteomes" id="UP000360750"/>
    </source>
</evidence>
<dbReference type="EMBL" id="CAACYD010000006">
    <property type="protein sequence ID" value="VFA88372.1"/>
    <property type="molecule type" value="Genomic_DNA"/>
</dbReference>
<name>A0ABD7V1V0_9ACTN</name>
<gene>
    <name evidence="9" type="ORF">NCTC8139_01917</name>
</gene>
<accession>A0ABD7V1V0</accession>
<dbReference type="PANTHER" id="PTHR35794:SF2">
    <property type="entry name" value="CELL DIVISION PROTEIN DIVIVA"/>
    <property type="match status" value="1"/>
</dbReference>
<dbReference type="AlphaFoldDB" id="A0ABD7V1V0"/>
<evidence type="ECO:0000256" key="6">
    <source>
        <dbReference type="ARBA" id="ARBA00023054"/>
    </source>
</evidence>
<dbReference type="Proteomes" id="UP000360750">
    <property type="component" value="Unassembled WGS sequence"/>
</dbReference>
<evidence type="ECO:0000256" key="3">
    <source>
        <dbReference type="ARBA" id="ARBA00018787"/>
    </source>
</evidence>
<dbReference type="GO" id="GO:0051301">
    <property type="term" value="P:cell division"/>
    <property type="evidence" value="ECO:0007669"/>
    <property type="project" value="UniProtKB-KW"/>
</dbReference>
<evidence type="ECO:0000256" key="7">
    <source>
        <dbReference type="ARBA" id="ARBA00023306"/>
    </source>
</evidence>
<dbReference type="NCBIfam" id="TIGR03544">
    <property type="entry name" value="DivI1A_domain"/>
    <property type="match status" value="1"/>
</dbReference>
<organism evidence="9 10">
    <name type="scientific">Gordonia paraffinivorans</name>
    <dbReference type="NCBI Taxonomy" id="175628"/>
    <lineage>
        <taxon>Bacteria</taxon>
        <taxon>Bacillati</taxon>
        <taxon>Actinomycetota</taxon>
        <taxon>Actinomycetes</taxon>
        <taxon>Mycobacteriales</taxon>
        <taxon>Gordoniaceae</taxon>
        <taxon>Gordonia</taxon>
    </lineage>
</organism>
<reference evidence="9 10" key="1">
    <citation type="submission" date="2019-02" db="EMBL/GenBank/DDBJ databases">
        <authorList>
            <consortium name="Pathogen Informatics"/>
        </authorList>
    </citation>
    <scope>NUCLEOTIDE SEQUENCE [LARGE SCALE GENOMIC DNA]</scope>
    <source>
        <strain evidence="9 10">3012STDY6756503</strain>
    </source>
</reference>
<dbReference type="InterPro" id="IPR019933">
    <property type="entry name" value="DivIVA_domain"/>
</dbReference>
<comment type="subcellular location">
    <subcellularLocation>
        <location evidence="1">Cytoplasm</location>
    </subcellularLocation>
</comment>
<dbReference type="InterPro" id="IPR007793">
    <property type="entry name" value="DivIVA_fam"/>
</dbReference>
<evidence type="ECO:0000256" key="2">
    <source>
        <dbReference type="ARBA" id="ARBA00009008"/>
    </source>
</evidence>
<keyword evidence="6" id="KW-0175">Coiled coil</keyword>
<keyword evidence="5" id="KW-0132">Cell division</keyword>
<protein>
    <recommendedName>
        <fullName evidence="3">Cell wall synthesis protein Wag31</fullName>
    </recommendedName>
    <alternativeName>
        <fullName evidence="8">Antigen 84</fullName>
    </alternativeName>
</protein>
<comment type="caution">
    <text evidence="9">The sequence shown here is derived from an EMBL/GenBank/DDBJ whole genome shotgun (WGS) entry which is preliminary data.</text>
</comment>
<dbReference type="Pfam" id="PF05103">
    <property type="entry name" value="DivIVA"/>
    <property type="match status" value="1"/>
</dbReference>
<comment type="similarity">
    <text evidence="2">Belongs to the DivIVA family.</text>
</comment>
<proteinExistence type="inferred from homology"/>
<keyword evidence="7" id="KW-0131">Cell cycle</keyword>
<evidence type="ECO:0000313" key="9">
    <source>
        <dbReference type="EMBL" id="VFA88372.1"/>
    </source>
</evidence>
<evidence type="ECO:0000256" key="5">
    <source>
        <dbReference type="ARBA" id="ARBA00022618"/>
    </source>
</evidence>
<evidence type="ECO:0000256" key="4">
    <source>
        <dbReference type="ARBA" id="ARBA00022490"/>
    </source>
</evidence>
<dbReference type="PANTHER" id="PTHR35794">
    <property type="entry name" value="CELL DIVISION PROTEIN DIVIVA"/>
    <property type="match status" value="1"/>
</dbReference>
<dbReference type="Gene3D" id="6.10.250.660">
    <property type="match status" value="1"/>
</dbReference>
<keyword evidence="4" id="KW-0963">Cytoplasm</keyword>
<evidence type="ECO:0000256" key="8">
    <source>
        <dbReference type="ARBA" id="ARBA00031737"/>
    </source>
</evidence>
<sequence length="63" mass="7049">MGTGCEDHPMLTPDDVHHVAFGKPPIGRRGYNEDQVDAFLDDVEATLRALYERIAYLEGRSTT</sequence>
<evidence type="ECO:0000256" key="1">
    <source>
        <dbReference type="ARBA" id="ARBA00004496"/>
    </source>
</evidence>
<dbReference type="GO" id="GO:0005737">
    <property type="term" value="C:cytoplasm"/>
    <property type="evidence" value="ECO:0007669"/>
    <property type="project" value="UniProtKB-SubCell"/>
</dbReference>